<dbReference type="Gene3D" id="1.25.40.150">
    <property type="entry name" value="V-type ATPase, subunit H, C-terminal domain"/>
    <property type="match status" value="1"/>
</dbReference>
<evidence type="ECO:0000256" key="6">
    <source>
        <dbReference type="PIRNR" id="PIRNR032184"/>
    </source>
</evidence>
<protein>
    <recommendedName>
        <fullName evidence="6">V-type proton ATPase subunit H</fullName>
    </recommendedName>
</protein>
<evidence type="ECO:0000256" key="2">
    <source>
        <dbReference type="ARBA" id="ARBA00022448"/>
    </source>
</evidence>
<dbReference type="InterPro" id="IPR016024">
    <property type="entry name" value="ARM-type_fold"/>
</dbReference>
<comment type="similarity">
    <text evidence="1 6">Belongs to the V-ATPase H subunit family.</text>
</comment>
<keyword evidence="4 6" id="KW-0406">Ion transport</keyword>
<evidence type="ECO:0000313" key="10">
    <source>
        <dbReference type="RefSeq" id="XP_018026956.1"/>
    </source>
</evidence>
<comment type="subunit">
    <text evidence="6">V-ATPase is a heteromultimeric enzyme made up of two complexes: the ATP-hydrolytic V1 complex and the proton translocation V0 complex.</text>
</comment>
<dbReference type="GeneID" id="108682324"/>
<dbReference type="InterPro" id="IPR011989">
    <property type="entry name" value="ARM-like"/>
</dbReference>
<feature type="region of interest" description="Disordered" evidence="7">
    <location>
        <begin position="181"/>
        <end position="211"/>
    </location>
</feature>
<dbReference type="GO" id="GO:0000221">
    <property type="term" value="C:vacuolar proton-transporting V-type ATPase, V1 domain"/>
    <property type="evidence" value="ECO:0007669"/>
    <property type="project" value="UniProtKB-UniRule"/>
</dbReference>
<feature type="domain" description="ATPase V1 complex subunit H C-terminal" evidence="8">
    <location>
        <begin position="369"/>
        <end position="484"/>
    </location>
</feature>
<dbReference type="InterPro" id="IPR011987">
    <property type="entry name" value="ATPase_V1-cplx_hsu_C"/>
</dbReference>
<organism evidence="9 10">
    <name type="scientific">Hyalella azteca</name>
    <name type="common">Amphipod</name>
    <dbReference type="NCBI Taxonomy" id="294128"/>
    <lineage>
        <taxon>Eukaryota</taxon>
        <taxon>Metazoa</taxon>
        <taxon>Ecdysozoa</taxon>
        <taxon>Arthropoda</taxon>
        <taxon>Crustacea</taxon>
        <taxon>Multicrustacea</taxon>
        <taxon>Malacostraca</taxon>
        <taxon>Eumalacostraca</taxon>
        <taxon>Peracarida</taxon>
        <taxon>Amphipoda</taxon>
        <taxon>Senticaudata</taxon>
        <taxon>Talitrida</taxon>
        <taxon>Talitroidea</taxon>
        <taxon>Hyalellidae</taxon>
        <taxon>Hyalella</taxon>
    </lineage>
</organism>
<feature type="compositionally biased region" description="Basic and acidic residues" evidence="7">
    <location>
        <begin position="181"/>
        <end position="196"/>
    </location>
</feature>
<dbReference type="Pfam" id="PF03224">
    <property type="entry name" value="V-ATPase_H_N"/>
    <property type="match status" value="1"/>
</dbReference>
<dbReference type="InterPro" id="IPR004908">
    <property type="entry name" value="ATPase_V1-cplx_hsu"/>
</dbReference>
<dbReference type="GO" id="GO:0046961">
    <property type="term" value="F:proton-transporting ATPase activity, rotational mechanism"/>
    <property type="evidence" value="ECO:0007669"/>
    <property type="project" value="UniProtKB-UniRule"/>
</dbReference>
<dbReference type="CDD" id="cd00256">
    <property type="entry name" value="VATPase_H"/>
    <property type="match status" value="1"/>
</dbReference>
<proteinExistence type="inferred from homology"/>
<name>A0A8B7PNF9_HYAAZ</name>
<evidence type="ECO:0000256" key="3">
    <source>
        <dbReference type="ARBA" id="ARBA00022781"/>
    </source>
</evidence>
<sequence length="498" mass="57609">MTKLSEFSTMPEDVDRGSAGATSLLAQRANEVLKEKINWPSYLQSQMMSQEDFEVMNKLESRGSARETLLLQQRPLVAKTFISLLSHVSKDSTIQYILVLLDELISEDPSRLDMFRENARKHKGENQWTAFLNLLTRPDPFTTHMIARILSKMCCWGTERMEGSDLTFYLTWLKDQLRTTPERDADKKSRDADKKSKTTTPARSSSYRPPPDGNEYVQCVCRCLQMLLRIDPYRDAFFKLDGVVTIVQVLGSGKHNFQIQYQLTFCLWVLTFNHEIAEKMNKYGVIPTLGDILSESVKEKVTRITLAVFRNLIEKPQDSIISRDNCIQMVQCKVLKQLEILAQHKFDDEDITADIEFLNDRLQTSIQDLSSFEEYCSEVKSGRMEWSPVHKSEKFWRENCHRLNEKNYELLKILIQLMETSTDPLVLSVACHDIGQYSRHYAAGKKVLEQLDGKQCVMAHLSHSDPNVRYEALLAVQKLMVHNWEYLGKQIEKESEKP</sequence>
<dbReference type="Proteomes" id="UP000694843">
    <property type="component" value="Unplaced"/>
</dbReference>
<evidence type="ECO:0000256" key="7">
    <source>
        <dbReference type="SAM" id="MobiDB-lite"/>
    </source>
</evidence>
<dbReference type="KEGG" id="hazt:108682324"/>
<dbReference type="SUPFAM" id="SSF48371">
    <property type="entry name" value="ARM repeat"/>
    <property type="match status" value="1"/>
</dbReference>
<dbReference type="PANTHER" id="PTHR10698:SF0">
    <property type="entry name" value="V-TYPE PROTON ATPASE SUBUNIT H"/>
    <property type="match status" value="1"/>
</dbReference>
<keyword evidence="3 6" id="KW-0375">Hydrogen ion transport</keyword>
<evidence type="ECO:0000259" key="8">
    <source>
        <dbReference type="Pfam" id="PF11698"/>
    </source>
</evidence>
<dbReference type="FunFam" id="1.25.40.150:FF:000001">
    <property type="entry name" value="V-type proton ATPase subunit H"/>
    <property type="match status" value="1"/>
</dbReference>
<dbReference type="OrthoDB" id="10263554at2759"/>
<comment type="function">
    <text evidence="5">Subunit of the V1 complex of vacuolar(H+)-ATPase (V-ATPase), a multisubunit enzyme composed of a peripheral complex (V1) that hydrolyzes ATP and a membrane integral complex (V0) that translocates protons. V-ATPase is responsible for acidifying and maintaining the pH of intracellular compartments and in some cell types, is targeted to the plasma membrane, where it is responsible for acidifying the extracellular environment. Subunit H is essential for V-ATPase activity, but not for the assembly of the complex.</text>
</comment>
<dbReference type="Gene3D" id="1.25.10.10">
    <property type="entry name" value="Leucine-rich Repeat Variant"/>
    <property type="match status" value="1"/>
</dbReference>
<dbReference type="GO" id="GO:0005765">
    <property type="term" value="C:lysosomal membrane"/>
    <property type="evidence" value="ECO:0007669"/>
    <property type="project" value="TreeGrafter"/>
</dbReference>
<gene>
    <name evidence="10" type="primary">LOC108682324</name>
</gene>
<dbReference type="PIRSF" id="PIRSF032184">
    <property type="entry name" value="ATPase_V1_H"/>
    <property type="match status" value="1"/>
</dbReference>
<evidence type="ECO:0000313" key="9">
    <source>
        <dbReference type="Proteomes" id="UP000694843"/>
    </source>
</evidence>
<evidence type="ECO:0000256" key="4">
    <source>
        <dbReference type="ARBA" id="ARBA00023065"/>
    </source>
</evidence>
<dbReference type="AlphaFoldDB" id="A0A8B7PNF9"/>
<dbReference type="Pfam" id="PF11698">
    <property type="entry name" value="V-ATPase_H_C"/>
    <property type="match status" value="1"/>
</dbReference>
<dbReference type="PANTHER" id="PTHR10698">
    <property type="entry name" value="V-TYPE PROTON ATPASE SUBUNIT H"/>
    <property type="match status" value="1"/>
</dbReference>
<dbReference type="CTD" id="34997"/>
<feature type="compositionally biased region" description="Polar residues" evidence="7">
    <location>
        <begin position="198"/>
        <end position="207"/>
    </location>
</feature>
<keyword evidence="9" id="KW-1185">Reference proteome</keyword>
<evidence type="ECO:0000256" key="1">
    <source>
        <dbReference type="ARBA" id="ARBA00008613"/>
    </source>
</evidence>
<dbReference type="InterPro" id="IPR038497">
    <property type="entry name" value="ATPase_V1-cplx_hsu_C_sf"/>
</dbReference>
<dbReference type="RefSeq" id="XP_018026956.1">
    <property type="nucleotide sequence ID" value="XM_018171467.2"/>
</dbReference>
<accession>A0A8B7PNF9</accession>
<evidence type="ECO:0000256" key="5">
    <source>
        <dbReference type="ARBA" id="ARBA00046225"/>
    </source>
</evidence>
<reference evidence="10" key="1">
    <citation type="submission" date="2025-08" db="UniProtKB">
        <authorList>
            <consortium name="RefSeq"/>
        </authorList>
    </citation>
    <scope>IDENTIFICATION</scope>
    <source>
        <tissue evidence="10">Whole organism</tissue>
    </source>
</reference>
<keyword evidence="2 6" id="KW-0813">Transport</keyword>
<dbReference type="OMA" id="HSGHLRW"/>